<gene>
    <name evidence="2" type="ORF">ANN_23428</name>
</gene>
<dbReference type="Proteomes" id="UP001148838">
    <property type="component" value="Unassembled WGS sequence"/>
</dbReference>
<comment type="caution">
    <text evidence="2">The sequence shown here is derived from an EMBL/GenBank/DDBJ whole genome shotgun (WGS) entry which is preliminary data.</text>
</comment>
<name>A0ABQ8SMI7_PERAM</name>
<organism evidence="2 3">
    <name type="scientific">Periplaneta americana</name>
    <name type="common">American cockroach</name>
    <name type="synonym">Blatta americana</name>
    <dbReference type="NCBI Taxonomy" id="6978"/>
    <lineage>
        <taxon>Eukaryota</taxon>
        <taxon>Metazoa</taxon>
        <taxon>Ecdysozoa</taxon>
        <taxon>Arthropoda</taxon>
        <taxon>Hexapoda</taxon>
        <taxon>Insecta</taxon>
        <taxon>Pterygota</taxon>
        <taxon>Neoptera</taxon>
        <taxon>Polyneoptera</taxon>
        <taxon>Dictyoptera</taxon>
        <taxon>Blattodea</taxon>
        <taxon>Blattoidea</taxon>
        <taxon>Blattidae</taxon>
        <taxon>Blattinae</taxon>
        <taxon>Periplaneta</taxon>
    </lineage>
</organism>
<evidence type="ECO:0000313" key="3">
    <source>
        <dbReference type="Proteomes" id="UP001148838"/>
    </source>
</evidence>
<evidence type="ECO:0000256" key="1">
    <source>
        <dbReference type="SAM" id="MobiDB-lite"/>
    </source>
</evidence>
<feature type="region of interest" description="Disordered" evidence="1">
    <location>
        <begin position="1"/>
        <end position="52"/>
    </location>
</feature>
<keyword evidence="3" id="KW-1185">Reference proteome</keyword>
<accession>A0ABQ8SMI7</accession>
<protein>
    <submittedName>
        <fullName evidence="2">Uncharacterized protein</fullName>
    </submittedName>
</protein>
<evidence type="ECO:0000313" key="2">
    <source>
        <dbReference type="EMBL" id="KAJ4434857.1"/>
    </source>
</evidence>
<reference evidence="2 3" key="1">
    <citation type="journal article" date="2022" name="Allergy">
        <title>Genome assembly and annotation of Periplaneta americana reveal a comprehensive cockroach allergen profile.</title>
        <authorList>
            <person name="Wang L."/>
            <person name="Xiong Q."/>
            <person name="Saelim N."/>
            <person name="Wang L."/>
            <person name="Nong W."/>
            <person name="Wan A.T."/>
            <person name="Shi M."/>
            <person name="Liu X."/>
            <person name="Cao Q."/>
            <person name="Hui J.H.L."/>
            <person name="Sookrung N."/>
            <person name="Leung T.F."/>
            <person name="Tungtrongchitr A."/>
            <person name="Tsui S.K.W."/>
        </authorList>
    </citation>
    <scope>NUCLEOTIDE SEQUENCE [LARGE SCALE GENOMIC DNA]</scope>
    <source>
        <strain evidence="2">PWHHKU_190912</strain>
    </source>
</reference>
<proteinExistence type="predicted"/>
<dbReference type="EMBL" id="JAJSOF020000025">
    <property type="protein sequence ID" value="KAJ4434857.1"/>
    <property type="molecule type" value="Genomic_DNA"/>
</dbReference>
<sequence length="181" mass="20603">MSPGSSTDSYPEFAHIGLRENPGKNLNQKRAKTAQLLQRKEQKQEGNSGCDVGKRTVPVRKYDSILKALSSLENAFGIRNWMKQAEDREGWKRIINEVKALLGCSSNEEEEESICVVVVITEDVQNVHLLFEYRPHTDVSLTCEHDPKLQEYCVYPQNMPQFDSEGIPSQAQETNKTNDFK</sequence>